<evidence type="ECO:0000313" key="3">
    <source>
        <dbReference type="Proteomes" id="UP000444185"/>
    </source>
</evidence>
<name>A0A844XX90_9SPHN</name>
<dbReference type="NCBIfam" id="NF033537">
    <property type="entry name" value="lasso_biosyn_B2"/>
    <property type="match status" value="1"/>
</dbReference>
<comment type="caution">
    <text evidence="2">The sequence shown here is derived from an EMBL/GenBank/DDBJ whole genome shotgun (WGS) entry which is preliminary data.</text>
</comment>
<feature type="domain" description="Microcin J25-processing protein McjB C-terminal" evidence="1">
    <location>
        <begin position="32"/>
        <end position="138"/>
    </location>
</feature>
<dbReference type="Proteomes" id="UP000444185">
    <property type="component" value="Unassembled WGS sequence"/>
</dbReference>
<dbReference type="InterPro" id="IPR053521">
    <property type="entry name" value="McjB-like"/>
</dbReference>
<dbReference type="RefSeq" id="WP_160606284.1">
    <property type="nucleotide sequence ID" value="NZ_WTYF01000003.1"/>
</dbReference>
<dbReference type="EMBL" id="WTYF01000003">
    <property type="protein sequence ID" value="MXO49959.1"/>
    <property type="molecule type" value="Genomic_DNA"/>
</dbReference>
<protein>
    <submittedName>
        <fullName evidence="2">Lasso peptide biosynthesis B2 protein</fullName>
    </submittedName>
</protein>
<dbReference type="OrthoDB" id="3790432at2"/>
<accession>A0A844XX90</accession>
<dbReference type="Pfam" id="PF13471">
    <property type="entry name" value="Transglut_core3"/>
    <property type="match status" value="1"/>
</dbReference>
<evidence type="ECO:0000313" key="2">
    <source>
        <dbReference type="EMBL" id="MXO49959.1"/>
    </source>
</evidence>
<keyword evidence="3" id="KW-1185">Reference proteome</keyword>
<dbReference type="InterPro" id="IPR032708">
    <property type="entry name" value="McjB_C"/>
</dbReference>
<evidence type="ECO:0000259" key="1">
    <source>
        <dbReference type="Pfam" id="PF13471"/>
    </source>
</evidence>
<proteinExistence type="predicted"/>
<sequence length="149" mass="16443">MSKLQSFLALDGAERIATFEAMGLLLYARLLVAMVPPRRWRSRFGSIGCASPRGGREAVDLGTVRRMRLAVMRALRNVPGAPNCLPQALAARWMLERRGIASDLYIGTQRAPGDHPRFHAWLKVGEEWVTGICDEGEYALFSTGDAEVA</sequence>
<dbReference type="AlphaFoldDB" id="A0A844XX90"/>
<gene>
    <name evidence="2" type="ORF">GRI42_01420</name>
</gene>
<organism evidence="2 3">
    <name type="scientific">Qipengyuania gaetbuli</name>
    <dbReference type="NCBI Taxonomy" id="266952"/>
    <lineage>
        <taxon>Bacteria</taxon>
        <taxon>Pseudomonadati</taxon>
        <taxon>Pseudomonadota</taxon>
        <taxon>Alphaproteobacteria</taxon>
        <taxon>Sphingomonadales</taxon>
        <taxon>Erythrobacteraceae</taxon>
        <taxon>Qipengyuania</taxon>
    </lineage>
</organism>
<reference evidence="2 3" key="1">
    <citation type="submission" date="2019-12" db="EMBL/GenBank/DDBJ databases">
        <title>Genomic-based taxomic classification of the family Erythrobacteraceae.</title>
        <authorList>
            <person name="Xu L."/>
        </authorList>
    </citation>
    <scope>NUCLEOTIDE SEQUENCE [LARGE SCALE GENOMIC DNA]</scope>
    <source>
        <strain evidence="2 3">DSM 16225</strain>
    </source>
</reference>